<evidence type="ECO:0000256" key="1">
    <source>
        <dbReference type="SAM" id="Phobius"/>
    </source>
</evidence>
<dbReference type="EMBL" id="JAXOFX010000012">
    <property type="protein sequence ID" value="MDZ5473303.1"/>
    <property type="molecule type" value="Genomic_DNA"/>
</dbReference>
<sequence>MAIIWLQSHYFNPGQIAQIIIIELPQIVFVLIGITFELLHLVEFGLLYFLFIMVFLTFGRLNSKKEIVALVITLVYSFVDETHQYFVPHRSFSIVDMIKNVIGIIVVWYLVRRSYYASKYNKLGLMLNGFTNVFK</sequence>
<proteinExistence type="predicted"/>
<gene>
    <name evidence="3" type="ORF">SM124_16415</name>
</gene>
<keyword evidence="4" id="KW-1185">Reference proteome</keyword>
<evidence type="ECO:0000313" key="4">
    <source>
        <dbReference type="Proteomes" id="UP001290455"/>
    </source>
</evidence>
<dbReference type="InterPro" id="IPR006976">
    <property type="entry name" value="VanZ-like"/>
</dbReference>
<feature type="transmembrane region" description="Helical" evidence="1">
    <location>
        <begin position="92"/>
        <end position="111"/>
    </location>
</feature>
<evidence type="ECO:0000313" key="3">
    <source>
        <dbReference type="EMBL" id="MDZ5473303.1"/>
    </source>
</evidence>
<dbReference type="Proteomes" id="UP001290455">
    <property type="component" value="Unassembled WGS sequence"/>
</dbReference>
<keyword evidence="1" id="KW-0472">Membrane</keyword>
<reference evidence="3 4" key="1">
    <citation type="submission" date="2023-11" db="EMBL/GenBank/DDBJ databases">
        <title>Bacillus jintuensis, isolated from a mudflat on the Beibu Gulf coast.</title>
        <authorList>
            <person name="Li M."/>
        </authorList>
    </citation>
    <scope>NUCLEOTIDE SEQUENCE [LARGE SCALE GENOMIC DNA]</scope>
    <source>
        <strain evidence="3 4">31A1R</strain>
    </source>
</reference>
<accession>A0ABU5J1M9</accession>
<feature type="domain" description="VanZ-like" evidence="2">
    <location>
        <begin position="30"/>
        <end position="112"/>
    </location>
</feature>
<dbReference type="NCBIfam" id="NF037970">
    <property type="entry name" value="vanZ_1"/>
    <property type="match status" value="1"/>
</dbReference>
<comment type="caution">
    <text evidence="3">The sequence shown here is derived from an EMBL/GenBank/DDBJ whole genome shotgun (WGS) entry which is preliminary data.</text>
</comment>
<feature type="transmembrane region" description="Helical" evidence="1">
    <location>
        <begin position="27"/>
        <end position="55"/>
    </location>
</feature>
<protein>
    <submittedName>
        <fullName evidence="3">VanZ family protein</fullName>
    </submittedName>
</protein>
<keyword evidence="1" id="KW-0812">Transmembrane</keyword>
<evidence type="ECO:0000259" key="2">
    <source>
        <dbReference type="Pfam" id="PF04892"/>
    </source>
</evidence>
<name>A0ABU5J1M9_9BACI</name>
<organism evidence="3 4">
    <name type="scientific">Robertmurraya mangrovi</name>
    <dbReference type="NCBI Taxonomy" id="3098077"/>
    <lineage>
        <taxon>Bacteria</taxon>
        <taxon>Bacillati</taxon>
        <taxon>Bacillota</taxon>
        <taxon>Bacilli</taxon>
        <taxon>Bacillales</taxon>
        <taxon>Bacillaceae</taxon>
        <taxon>Robertmurraya</taxon>
    </lineage>
</organism>
<keyword evidence="1" id="KW-1133">Transmembrane helix</keyword>
<dbReference type="PANTHER" id="PTHR28008">
    <property type="entry name" value="DOMAIN PROTEIN, PUTATIVE (AFU_ORTHOLOGUE AFUA_3G10980)-RELATED"/>
    <property type="match status" value="1"/>
</dbReference>
<dbReference type="Pfam" id="PF04892">
    <property type="entry name" value="VanZ"/>
    <property type="match status" value="1"/>
</dbReference>
<dbReference type="PANTHER" id="PTHR28008:SF1">
    <property type="entry name" value="DOMAIN PROTEIN, PUTATIVE (AFU_ORTHOLOGUE AFUA_3G10980)-RELATED"/>
    <property type="match status" value="1"/>
</dbReference>